<sequence>MKKQGGFTLVELVIVIVVTGIIAAIFAMQFGPSLQHYLAVGRRANLTHLADTALRRMVTEIRTAVPNSLRLLPMPSAKLSCLEMVPTSDGGRFRTGPDTQWDTANPATPSEPLDLRAPDAVFDVLTAFDNAPKAGDWVVIGNQNTADVYEGSDRAAIASIGSPPATGSSNKPLGQSRITLGAAKQFPYAYEGGRFNIVPDSLQAVTYMCKDAGVDAEGTGTGTLTRIAHYGFNASQACPVAGGTSAVVATKVRSCNFVYNPDQGATQQSGFAQLQLTLADHGEIVTLTVGAQVENLP</sequence>
<dbReference type="EMBL" id="JBHSMZ010000001">
    <property type="protein sequence ID" value="MFC5547363.1"/>
    <property type="molecule type" value="Genomic_DNA"/>
</dbReference>
<protein>
    <submittedName>
        <fullName evidence="2">Prepilin-type N-terminal cleavage/methylation domain-containing protein</fullName>
    </submittedName>
</protein>
<evidence type="ECO:0000313" key="2">
    <source>
        <dbReference type="EMBL" id="MFC5547363.1"/>
    </source>
</evidence>
<keyword evidence="1" id="KW-1133">Transmembrane helix</keyword>
<dbReference type="PROSITE" id="PS00409">
    <property type="entry name" value="PROKAR_NTER_METHYL"/>
    <property type="match status" value="1"/>
</dbReference>
<keyword evidence="1" id="KW-0812">Transmembrane</keyword>
<dbReference type="Pfam" id="PF07963">
    <property type="entry name" value="N_methyl"/>
    <property type="match status" value="1"/>
</dbReference>
<proteinExistence type="predicted"/>
<name>A0ABW0RS95_9BURK</name>
<keyword evidence="3" id="KW-1185">Reference proteome</keyword>
<feature type="transmembrane region" description="Helical" evidence="1">
    <location>
        <begin position="7"/>
        <end position="28"/>
    </location>
</feature>
<keyword evidence="1" id="KW-0472">Membrane</keyword>
<dbReference type="SUPFAM" id="SSF54523">
    <property type="entry name" value="Pili subunits"/>
    <property type="match status" value="1"/>
</dbReference>
<evidence type="ECO:0000313" key="3">
    <source>
        <dbReference type="Proteomes" id="UP001596086"/>
    </source>
</evidence>
<comment type="caution">
    <text evidence="2">The sequence shown here is derived from an EMBL/GenBank/DDBJ whole genome shotgun (WGS) entry which is preliminary data.</text>
</comment>
<dbReference type="InterPro" id="IPR012902">
    <property type="entry name" value="N_methyl_site"/>
</dbReference>
<dbReference type="Proteomes" id="UP001596086">
    <property type="component" value="Unassembled WGS sequence"/>
</dbReference>
<dbReference type="NCBIfam" id="TIGR02532">
    <property type="entry name" value="IV_pilin_GFxxxE"/>
    <property type="match status" value="1"/>
</dbReference>
<accession>A0ABW0RS95</accession>
<gene>
    <name evidence="2" type="ORF">ACFPO9_02395</name>
</gene>
<organism evidence="2 3">
    <name type="scientific">Massilia aerilata</name>
    <dbReference type="NCBI Taxonomy" id="453817"/>
    <lineage>
        <taxon>Bacteria</taxon>
        <taxon>Pseudomonadati</taxon>
        <taxon>Pseudomonadota</taxon>
        <taxon>Betaproteobacteria</taxon>
        <taxon>Burkholderiales</taxon>
        <taxon>Oxalobacteraceae</taxon>
        <taxon>Telluria group</taxon>
        <taxon>Massilia</taxon>
    </lineage>
</organism>
<evidence type="ECO:0000256" key="1">
    <source>
        <dbReference type="SAM" id="Phobius"/>
    </source>
</evidence>
<reference evidence="3" key="1">
    <citation type="journal article" date="2019" name="Int. J. Syst. Evol. Microbiol.">
        <title>The Global Catalogue of Microorganisms (GCM) 10K type strain sequencing project: providing services to taxonomists for standard genome sequencing and annotation.</title>
        <authorList>
            <consortium name="The Broad Institute Genomics Platform"/>
            <consortium name="The Broad Institute Genome Sequencing Center for Infectious Disease"/>
            <person name="Wu L."/>
            <person name="Ma J."/>
        </authorList>
    </citation>
    <scope>NUCLEOTIDE SEQUENCE [LARGE SCALE GENOMIC DNA]</scope>
    <source>
        <strain evidence="3">CGMCC 4.5798</strain>
    </source>
</reference>
<dbReference type="RefSeq" id="WP_379766495.1">
    <property type="nucleotide sequence ID" value="NZ_JBHSMZ010000001.1"/>
</dbReference>
<dbReference type="InterPro" id="IPR045584">
    <property type="entry name" value="Pilin-like"/>
</dbReference>
<dbReference type="Gene3D" id="3.30.700.10">
    <property type="entry name" value="Glycoprotein, Type 4 Pilin"/>
    <property type="match status" value="1"/>
</dbReference>